<gene>
    <name evidence="1" type="ORF">K3G42_027903</name>
</gene>
<dbReference type="EMBL" id="CM037619">
    <property type="protein sequence ID" value="KAH8008108.1"/>
    <property type="molecule type" value="Genomic_DNA"/>
</dbReference>
<keyword evidence="2" id="KW-1185">Reference proteome</keyword>
<reference evidence="1" key="1">
    <citation type="submission" date="2021-08" db="EMBL/GenBank/DDBJ databases">
        <title>The first chromosome-level gecko genome reveals the dynamic sex chromosomes of Neotropical dwarf geckos (Sphaerodactylidae: Sphaerodactylus).</title>
        <authorList>
            <person name="Pinto B.J."/>
            <person name="Keating S.E."/>
            <person name="Gamble T."/>
        </authorList>
    </citation>
    <scope>NUCLEOTIDE SEQUENCE</scope>
    <source>
        <strain evidence="1">TG3544</strain>
    </source>
</reference>
<proteinExistence type="predicted"/>
<name>A0ACB8FRN8_9SAUR</name>
<evidence type="ECO:0000313" key="2">
    <source>
        <dbReference type="Proteomes" id="UP000827872"/>
    </source>
</evidence>
<accession>A0ACB8FRN8</accession>
<evidence type="ECO:0000313" key="1">
    <source>
        <dbReference type="EMBL" id="KAH8008108.1"/>
    </source>
</evidence>
<dbReference type="Proteomes" id="UP000827872">
    <property type="component" value="Linkage Group LG06"/>
</dbReference>
<sequence>MNQAPLIWGRTWNKKPGGEGDRIQDPATFGGKSYSRRELSPVTMFTIFTELLTVLLFLVSAVTADGVRISGGKPCTPHSQPWQAALFSGFSLKCGGTLIHKSWVLSAAHCKMRRPFFLRLGEHNLKRIDWSEQIKIASKVIVHPAYDPQTKNNDIMLIKLLLPACINDKVQTLPLPSSCPVPGMECLVSGWGTTTSPQVNLPNNLHCTNISIIDHHVCRSIYPNFITENMGDSGGPLVCNGKLQGIVSWGPDVCAQPNRPGVYVNVCKYVDWIQETIRNN</sequence>
<comment type="caution">
    <text evidence="1">The sequence shown here is derived from an EMBL/GenBank/DDBJ whole genome shotgun (WGS) entry which is preliminary data.</text>
</comment>
<protein>
    <submittedName>
        <fullName evidence="1">Uncharacterized protein</fullName>
    </submittedName>
</protein>
<organism evidence="1 2">
    <name type="scientific">Sphaerodactylus townsendi</name>
    <dbReference type="NCBI Taxonomy" id="933632"/>
    <lineage>
        <taxon>Eukaryota</taxon>
        <taxon>Metazoa</taxon>
        <taxon>Chordata</taxon>
        <taxon>Craniata</taxon>
        <taxon>Vertebrata</taxon>
        <taxon>Euteleostomi</taxon>
        <taxon>Lepidosauria</taxon>
        <taxon>Squamata</taxon>
        <taxon>Bifurcata</taxon>
        <taxon>Gekkota</taxon>
        <taxon>Sphaerodactylidae</taxon>
        <taxon>Sphaerodactylus</taxon>
    </lineage>
</organism>